<dbReference type="OrthoDB" id="1880850at2759"/>
<keyword evidence="5" id="KW-0328">Glycosyltransferase</keyword>
<evidence type="ECO:0000256" key="3">
    <source>
        <dbReference type="ARBA" id="ARBA00012589"/>
    </source>
</evidence>
<feature type="transmembrane region" description="Helical" evidence="14">
    <location>
        <begin position="1912"/>
        <end position="1934"/>
    </location>
</feature>
<keyword evidence="6" id="KW-0808">Transferase</keyword>
<dbReference type="SMART" id="SM01205">
    <property type="entry name" value="FKS1_dom1"/>
    <property type="match status" value="1"/>
</dbReference>
<reference evidence="16" key="3">
    <citation type="submission" date="2020-12" db="UniProtKB">
        <authorList>
            <consortium name="EnsemblPlants"/>
        </authorList>
    </citation>
    <scope>IDENTIFICATION</scope>
</reference>
<keyword evidence="10 14" id="KW-0472">Membrane</keyword>
<dbReference type="InParanoid" id="A0A7I4EYX8"/>
<keyword evidence="11" id="KW-0961">Cell wall biogenesis/degradation</keyword>
<keyword evidence="17" id="KW-1185">Reference proteome</keyword>
<feature type="transmembrane region" description="Helical" evidence="14">
    <location>
        <begin position="1723"/>
        <end position="1741"/>
    </location>
</feature>
<dbReference type="GO" id="GO:0000148">
    <property type="term" value="C:1,3-beta-D-glucan synthase complex"/>
    <property type="evidence" value="ECO:0007669"/>
    <property type="project" value="InterPro"/>
</dbReference>
<comment type="subcellular location">
    <subcellularLocation>
        <location evidence="1">Cell membrane</location>
        <topology evidence="1">Multi-pass membrane protein</topology>
    </subcellularLocation>
</comment>
<feature type="transmembrane region" description="Helical" evidence="14">
    <location>
        <begin position="705"/>
        <end position="726"/>
    </location>
</feature>
<dbReference type="EnsemblPlants" id="Pp3c10_16403V3.2">
    <property type="protein sequence ID" value="Pp3c10_16403V3.2"/>
    <property type="gene ID" value="Pp3c10_16403"/>
</dbReference>
<evidence type="ECO:0000256" key="2">
    <source>
        <dbReference type="ARBA" id="ARBA00009040"/>
    </source>
</evidence>
<feature type="transmembrane region" description="Helical" evidence="14">
    <location>
        <begin position="538"/>
        <end position="557"/>
    </location>
</feature>
<feature type="transmembrane region" description="Helical" evidence="14">
    <location>
        <begin position="1852"/>
        <end position="1872"/>
    </location>
</feature>
<dbReference type="InterPro" id="IPR003440">
    <property type="entry name" value="Glyco_trans_48_dom"/>
</dbReference>
<comment type="similarity">
    <text evidence="2">Belongs to the glycosyltransferase 48 family.</text>
</comment>
<evidence type="ECO:0000256" key="8">
    <source>
        <dbReference type="ARBA" id="ARBA00022960"/>
    </source>
</evidence>
<feature type="transmembrane region" description="Helical" evidence="14">
    <location>
        <begin position="757"/>
        <end position="774"/>
    </location>
</feature>
<dbReference type="Proteomes" id="UP000006727">
    <property type="component" value="Chromosome 10"/>
</dbReference>
<evidence type="ECO:0000256" key="12">
    <source>
        <dbReference type="ARBA" id="ARBA00032165"/>
    </source>
</evidence>
<dbReference type="PANTHER" id="PTHR12741">
    <property type="entry name" value="LYST-INTERACTING PROTEIN LIP5 DOPAMINE RESPONSIVE PROTEIN DRG-1"/>
    <property type="match status" value="1"/>
</dbReference>
<feature type="transmembrane region" description="Helical" evidence="14">
    <location>
        <begin position="1955"/>
        <end position="1976"/>
    </location>
</feature>
<evidence type="ECO:0000256" key="6">
    <source>
        <dbReference type="ARBA" id="ARBA00022679"/>
    </source>
</evidence>
<dbReference type="PANTHER" id="PTHR12741:SF47">
    <property type="entry name" value="CALLOSE SYNTHASE 9"/>
    <property type="match status" value="1"/>
</dbReference>
<name>A0A7I4EYX8_PHYPA</name>
<keyword evidence="9 14" id="KW-1133">Transmembrane helix</keyword>
<feature type="transmembrane region" description="Helical" evidence="14">
    <location>
        <begin position="1884"/>
        <end position="1906"/>
    </location>
</feature>
<keyword evidence="8" id="KW-0133">Cell shape</keyword>
<dbReference type="GeneID" id="112287434"/>
<evidence type="ECO:0000256" key="14">
    <source>
        <dbReference type="SAM" id="Phobius"/>
    </source>
</evidence>
<dbReference type="GO" id="GO:0006075">
    <property type="term" value="P:(1-&gt;3)-beta-D-glucan biosynthetic process"/>
    <property type="evidence" value="ECO:0007669"/>
    <property type="project" value="InterPro"/>
</dbReference>
<reference evidence="16 17" key="1">
    <citation type="journal article" date="2008" name="Science">
        <title>The Physcomitrella genome reveals evolutionary insights into the conquest of land by plants.</title>
        <authorList>
            <person name="Rensing S."/>
            <person name="Lang D."/>
            <person name="Zimmer A."/>
            <person name="Terry A."/>
            <person name="Salamov A."/>
            <person name="Shapiro H."/>
            <person name="Nishiyama T."/>
            <person name="Perroud P.-F."/>
            <person name="Lindquist E."/>
            <person name="Kamisugi Y."/>
            <person name="Tanahashi T."/>
            <person name="Sakakibara K."/>
            <person name="Fujita T."/>
            <person name="Oishi K."/>
            <person name="Shin-I T."/>
            <person name="Kuroki Y."/>
            <person name="Toyoda A."/>
            <person name="Suzuki Y."/>
            <person name="Hashimoto A."/>
            <person name="Yamaguchi K."/>
            <person name="Sugano A."/>
            <person name="Kohara Y."/>
            <person name="Fujiyama A."/>
            <person name="Anterola A."/>
            <person name="Aoki S."/>
            <person name="Ashton N."/>
            <person name="Barbazuk W.B."/>
            <person name="Barker E."/>
            <person name="Bennetzen J."/>
            <person name="Bezanilla M."/>
            <person name="Blankenship R."/>
            <person name="Cho S.H."/>
            <person name="Dutcher S."/>
            <person name="Estelle M."/>
            <person name="Fawcett J.A."/>
            <person name="Gundlach H."/>
            <person name="Hanada K."/>
            <person name="Heyl A."/>
            <person name="Hicks K.A."/>
            <person name="Hugh J."/>
            <person name="Lohr M."/>
            <person name="Mayer K."/>
            <person name="Melkozernov A."/>
            <person name="Murata T."/>
            <person name="Nelson D."/>
            <person name="Pils B."/>
            <person name="Prigge M."/>
            <person name="Reiss B."/>
            <person name="Renner T."/>
            <person name="Rombauts S."/>
            <person name="Rushton P."/>
            <person name="Sanderfoot A."/>
            <person name="Schween G."/>
            <person name="Shiu S.-H."/>
            <person name="Stueber K."/>
            <person name="Theodoulou F.L."/>
            <person name="Tu H."/>
            <person name="Van de Peer Y."/>
            <person name="Verrier P.J."/>
            <person name="Waters E."/>
            <person name="Wood A."/>
            <person name="Yang L."/>
            <person name="Cove D."/>
            <person name="Cuming A."/>
            <person name="Hasebe M."/>
            <person name="Lucas S."/>
            <person name="Mishler D.B."/>
            <person name="Reski R."/>
            <person name="Grigoriev I."/>
            <person name="Quatrano R.S."/>
            <person name="Boore J.L."/>
        </authorList>
    </citation>
    <scope>NUCLEOTIDE SEQUENCE [LARGE SCALE GENOMIC DNA]</scope>
    <source>
        <strain evidence="16 17">cv. Gransden 2004</strain>
    </source>
</reference>
<evidence type="ECO:0000256" key="4">
    <source>
        <dbReference type="ARBA" id="ARBA00022475"/>
    </source>
</evidence>
<keyword evidence="7 14" id="KW-0812">Transmembrane</keyword>
<dbReference type="InterPro" id="IPR026899">
    <property type="entry name" value="FKS1-like_dom1"/>
</dbReference>
<dbReference type="Gramene" id="Pp3c10_16403V3.2">
    <property type="protein sequence ID" value="Pp3c10_16403V3.2"/>
    <property type="gene ID" value="Pp3c10_16403"/>
</dbReference>
<reference evidence="16 17" key="2">
    <citation type="journal article" date="2018" name="Plant J.">
        <title>The Physcomitrella patens chromosome-scale assembly reveals moss genome structure and evolution.</title>
        <authorList>
            <person name="Lang D."/>
            <person name="Ullrich K.K."/>
            <person name="Murat F."/>
            <person name="Fuchs J."/>
            <person name="Jenkins J."/>
            <person name="Haas F.B."/>
            <person name="Piednoel M."/>
            <person name="Gundlach H."/>
            <person name="Van Bel M."/>
            <person name="Meyberg R."/>
            <person name="Vives C."/>
            <person name="Morata J."/>
            <person name="Symeonidi A."/>
            <person name="Hiss M."/>
            <person name="Muchero W."/>
            <person name="Kamisugi Y."/>
            <person name="Saleh O."/>
            <person name="Blanc G."/>
            <person name="Decker E.L."/>
            <person name="van Gessel N."/>
            <person name="Grimwood J."/>
            <person name="Hayes R.D."/>
            <person name="Graham S.W."/>
            <person name="Gunter L.E."/>
            <person name="McDaniel S.F."/>
            <person name="Hoernstein S.N.W."/>
            <person name="Larsson A."/>
            <person name="Li F.W."/>
            <person name="Perroud P.F."/>
            <person name="Phillips J."/>
            <person name="Ranjan P."/>
            <person name="Rokshar D.S."/>
            <person name="Rothfels C.J."/>
            <person name="Schneider L."/>
            <person name="Shu S."/>
            <person name="Stevenson D.W."/>
            <person name="Thummler F."/>
            <person name="Tillich M."/>
            <person name="Villarreal Aguilar J.C."/>
            <person name="Widiez T."/>
            <person name="Wong G.K."/>
            <person name="Wymore A."/>
            <person name="Zhang Y."/>
            <person name="Zimmer A.D."/>
            <person name="Quatrano R.S."/>
            <person name="Mayer K.F.X."/>
            <person name="Goodstein D."/>
            <person name="Casacuberta J.M."/>
            <person name="Vandepoele K."/>
            <person name="Reski R."/>
            <person name="Cuming A.C."/>
            <person name="Tuskan G.A."/>
            <person name="Maumus F."/>
            <person name="Salse J."/>
            <person name="Schmutz J."/>
            <person name="Rensing S.A."/>
        </authorList>
    </citation>
    <scope>NUCLEOTIDE SEQUENCE [LARGE SCALE GENOMIC DNA]</scope>
    <source>
        <strain evidence="16 17">cv. Gransden 2004</strain>
    </source>
</reference>
<dbReference type="EC" id="2.4.1.34" evidence="3"/>
<evidence type="ECO:0000256" key="10">
    <source>
        <dbReference type="ARBA" id="ARBA00023136"/>
    </source>
</evidence>
<organism evidence="16 17">
    <name type="scientific">Physcomitrium patens</name>
    <name type="common">Spreading-leaved earth moss</name>
    <name type="synonym">Physcomitrella patens</name>
    <dbReference type="NCBI Taxonomy" id="3218"/>
    <lineage>
        <taxon>Eukaryota</taxon>
        <taxon>Viridiplantae</taxon>
        <taxon>Streptophyta</taxon>
        <taxon>Embryophyta</taxon>
        <taxon>Bryophyta</taxon>
        <taxon>Bryophytina</taxon>
        <taxon>Bryopsida</taxon>
        <taxon>Funariidae</taxon>
        <taxon>Funariales</taxon>
        <taxon>Funariaceae</taxon>
        <taxon>Physcomitrium</taxon>
    </lineage>
</organism>
<protein>
    <recommendedName>
        <fullName evidence="12">1,3-beta-glucan synthase</fullName>
        <ecNumber evidence="3">2.4.1.34</ecNumber>
    </recommendedName>
    <alternativeName>
        <fullName evidence="12">1,3-beta-glucan synthase</fullName>
    </alternativeName>
</protein>
<feature type="transmembrane region" description="Helical" evidence="14">
    <location>
        <begin position="569"/>
        <end position="595"/>
    </location>
</feature>
<dbReference type="InterPro" id="IPR058851">
    <property type="entry name" value="CALS1_helical"/>
</dbReference>
<accession>A0A7I4EYX8</accession>
<dbReference type="Pfam" id="PF14288">
    <property type="entry name" value="FKS1_dom1"/>
    <property type="match status" value="1"/>
</dbReference>
<dbReference type="GO" id="GO:0046527">
    <property type="term" value="F:glucosyltransferase activity"/>
    <property type="evidence" value="ECO:0000318"/>
    <property type="project" value="GO_Central"/>
</dbReference>
<comment type="catalytic activity">
    <reaction evidence="13">
        <text>[(1-&gt;3)-beta-D-glucosyl](n) + UDP-alpha-D-glucose = [(1-&gt;3)-beta-D-glucosyl](n+1) + UDP + H(+)</text>
        <dbReference type="Rhea" id="RHEA:21476"/>
        <dbReference type="Rhea" id="RHEA-COMP:11146"/>
        <dbReference type="Rhea" id="RHEA-COMP:14303"/>
        <dbReference type="ChEBI" id="CHEBI:15378"/>
        <dbReference type="ChEBI" id="CHEBI:37671"/>
        <dbReference type="ChEBI" id="CHEBI:58223"/>
        <dbReference type="ChEBI" id="CHEBI:58885"/>
        <dbReference type="EC" id="2.4.1.34"/>
    </reaction>
</comment>
<proteinExistence type="inferred from homology"/>
<dbReference type="OMA" id="LAKFKTW"/>
<evidence type="ECO:0000256" key="1">
    <source>
        <dbReference type="ARBA" id="ARBA00004651"/>
    </source>
</evidence>
<evidence type="ECO:0000256" key="9">
    <source>
        <dbReference type="ARBA" id="ARBA00022989"/>
    </source>
</evidence>
<dbReference type="GO" id="GO:0003843">
    <property type="term" value="F:1,3-beta-D-glucan synthase activity"/>
    <property type="evidence" value="ECO:0007669"/>
    <property type="project" value="UniProtKB-EC"/>
</dbReference>
<feature type="transmembrane region" description="Helical" evidence="14">
    <location>
        <begin position="1823"/>
        <end position="1846"/>
    </location>
</feature>
<feature type="transmembrane region" description="Helical" evidence="14">
    <location>
        <begin position="1575"/>
        <end position="1600"/>
    </location>
</feature>
<feature type="transmembrane region" description="Helical" evidence="14">
    <location>
        <begin position="1747"/>
        <end position="1770"/>
    </location>
</feature>
<evidence type="ECO:0000313" key="17">
    <source>
        <dbReference type="Proteomes" id="UP000006727"/>
    </source>
</evidence>
<gene>
    <name evidence="16" type="primary">LOC112287434</name>
</gene>
<dbReference type="Pfam" id="PF25968">
    <property type="entry name" value="CALS1"/>
    <property type="match status" value="1"/>
</dbReference>
<feature type="transmembrane region" description="Helical" evidence="14">
    <location>
        <begin position="641"/>
        <end position="663"/>
    </location>
</feature>
<evidence type="ECO:0000256" key="5">
    <source>
        <dbReference type="ARBA" id="ARBA00022676"/>
    </source>
</evidence>
<evidence type="ECO:0000256" key="13">
    <source>
        <dbReference type="ARBA" id="ARBA00047777"/>
    </source>
</evidence>
<dbReference type="EMBL" id="ABEU02000010">
    <property type="status" value="NOT_ANNOTATED_CDS"/>
    <property type="molecule type" value="Genomic_DNA"/>
</dbReference>
<feature type="domain" description="1,3-beta-glucan synthase component FKS1-like" evidence="15">
    <location>
        <begin position="356"/>
        <end position="471"/>
    </location>
</feature>
<dbReference type="KEGG" id="ppp:112287434"/>
<evidence type="ECO:0000256" key="11">
    <source>
        <dbReference type="ARBA" id="ARBA00023316"/>
    </source>
</evidence>
<dbReference type="RefSeq" id="XP_024386162.1">
    <property type="nucleotide sequence ID" value="XM_024530394.2"/>
</dbReference>
<sequence length="2009" mass="231967">MAMPPRLPHLVRKAVLAKWERLVGLAIEAEEERTLHESYGDGYGDTSVVPQILQQKKNIDDILQTARDVEQTYPQVARILFEYAYALSQNLDPRSESRGVLQFKTGLLSIIKQTRGEKTDRSQDVYIIEEFYKHLKRNLDQLEDEDWLRRQPQYIQRSPEEWTEMKRKIYVTCQILNEVLDFLIKENPEMQRHVEFDSDLKEDLEKTAKKVEDYKPYNILPFEAPGVVNPFENSLEVMAAINTITLNLPDGYEFGADFTPPRTRNLDIFDFLQYGFGFQTDNVLNQREHLVLLLANSQSHLGSLGNRDSDASLKLDQSSIISVHSKLLENYERWCDFLRKEKYSNFRFQDSAVIPQPRLLFSALYLLIWGEASNVRFLPECICYIYHHMAYEICAEGTDSLSKNGFRQKSIILRDSDSFLDAIIKPIHEIVAAEAKVCNHGKSPHSRWRNYDDFNEYFWAPFCFELGWPWRLNSGFFVKPKQITNKKTSKFKSREAQDQVPLLLDRDQRSEPSQRRERKAGKSHFVEHRSGLHLYHSFHRLWIFLVCMLQGLAIFAFCDAKLNSVSIKYILSVGPTFVAMKFLQSVLDVILMIGAYRSTRARTLSRIWLRLIWFASLSAAIIILFVKTIQEQDSGSNSSTWFRLYCILLIIYGGSQLFVALLLNMPWLRRLTEKYFNFGPLSFLNWVHQERYYVGRGMYESTGDYLSYILFWLLVLACKFSFSYFLQINTMVKPTRAIIDIKNIDYRWRDIFSKSHHNALTLVSLWAPVVMIYFLDLQIWYTVISALVGGLNGARIGLGEIRSLHMLRTHFSSLPSAFTKRLQPNQPHQEFMAMRESADMRKPKLDARRFAPIWNEVIISLREEDLISNKERDLLVMPLNISTPLTTSSQPLTLIQWPLFLLANKVYVACDMAEVHKQANQDDLCEKIGKDPYMMFAVQEAFYVLRIILEYLLMNDQGALWVTKVYEGLEQAMHVRQLRNKFNLRKSQLRKLLDKAAGLTTVVIRESKKIDDLVKEGALDDKMKKEYTESLRKELLDFYDVVMRDFIADSELRNDAEGNYELQTAKQSGRLFSDLALPTEESKALVERLHSILTFKESALNVPENLEARRRLEFFSNSLFMRMPNAPSVRKMLSFSVFTPYYSEDVIYSPQQLAKENDDGISMMYYLRTIVPDEWNNFLERVYPKKEDREAKKALLKTIFPKEFKFKENEQPRKPEDLNEDVKLKLRLWASYRGQTLARTVRGMMYYKRALVLQSQQEGATVSAEDLEQGRQYLTSAASQVPGVLNARAQAELKFLYVVSAQIYGEQNQGDKGAEGRQKAADISYLMKTFDSLRISYIHKAKVKTEGKEVTEYYSKLMKADPSGNDQEIYSIKLPGEVILGEGKPENQNHAIIFTRGEALQTIDMNQEHYLEETFKMRNLLEEFNESRRYGHRNPTILGVREHVFTGSVSSLAWFMSLQERSFVTLGQRVLANPLKVRMHYGHPDVFDRIFHITRGGISKASKQINLSEDIFAGFNSTLRLGNVTHHEYIQCGKGRDVGLNQIAAFEGKVASGNGEQTLSRDIYRLGQLFDFFRMLSFFFTTVGYYFTTMLTVLTVYVFLYGKVYLALSGVDQNLKDQGLSTNVALQSALDTQFLLQIGVFTAVPMIMNFVLEEGILKAIISFLTMQLQLSSVFFTFSLGTRTHYFGRTILHGGAKYASTGRGFVVAHIPFAENYRMYSRSHFVKALEIMLLLIVYLAYGASERTTLTYVLLTFSSWFLAISWLWAPYIFNPSGFEWQKTVADFDDWTNWLFHKGGIGDEGKKSWEVWWLEEQAHIQTPRGRFWEIVLSLRFFLVQYGVIYALNVVGHDKGFRVYGFSWCVLVGIVLTFKVFSMNQKSWANFQLFLRLFQMTVFLAIIGGVIVAVAMTALTIGDVFACALSLIPTGWGLISIAIAIRPVMKRLGLWKSIRAIARLYEAFMGAIVFIPIAILSWFPFVSTFQTRLVFNQAFSRGLEISTLLAGNNPNSNM</sequence>
<evidence type="ECO:0000259" key="15">
    <source>
        <dbReference type="SMART" id="SM01205"/>
    </source>
</evidence>
<evidence type="ECO:0000256" key="7">
    <source>
        <dbReference type="ARBA" id="ARBA00022692"/>
    </source>
</evidence>
<dbReference type="Pfam" id="PF02364">
    <property type="entry name" value="Glucan_synthase"/>
    <property type="match status" value="1"/>
</dbReference>
<dbReference type="GO" id="GO:0008360">
    <property type="term" value="P:regulation of cell shape"/>
    <property type="evidence" value="ECO:0007669"/>
    <property type="project" value="UniProtKB-KW"/>
</dbReference>
<evidence type="ECO:0000313" key="16">
    <source>
        <dbReference type="EnsemblPlants" id="Pp3c10_16403V3.2"/>
    </source>
</evidence>
<keyword evidence="4" id="KW-1003">Cell membrane</keyword>
<feature type="transmembrane region" description="Helical" evidence="14">
    <location>
        <begin position="607"/>
        <end position="629"/>
    </location>
</feature>
<dbReference type="GO" id="GO:0005886">
    <property type="term" value="C:plasma membrane"/>
    <property type="evidence" value="ECO:0000318"/>
    <property type="project" value="GO_Central"/>
</dbReference>
<dbReference type="FunCoup" id="A0A7I4EYX8">
    <property type="interactions" value="2508"/>
</dbReference>